<keyword evidence="4" id="KW-1185">Reference proteome</keyword>
<evidence type="ECO:0000256" key="1">
    <source>
        <dbReference type="SAM" id="MobiDB-lite"/>
    </source>
</evidence>
<sequence length="223" mass="23932">MADCSALAAEQDDLHRRWLPREIFADIGIPDAAPPAAAVEDAAAHFTGKIAAVQGPPPPPPPPPPGIFSYPGPQPQVCGLQAMACLPPYAYATGPPPPPPPCPWPLVYCPLQWQMPVVPSVFLGDPRYNYPAPPLGGAGVGTGVFLPRAGAGYQHLQHKAAPAASPAPATDGRLLEKKNKNKKQRQQQEQQGKEEEEQRSQQEEEDHEAAAEVLLALPQEWTY</sequence>
<feature type="compositionally biased region" description="Basic and acidic residues" evidence="1">
    <location>
        <begin position="191"/>
        <end position="202"/>
    </location>
</feature>
<evidence type="ECO:0000313" key="3">
    <source>
        <dbReference type="EnsemblPlants" id="KQJ92160"/>
    </source>
</evidence>
<organism evidence="2">
    <name type="scientific">Brachypodium distachyon</name>
    <name type="common">Purple false brome</name>
    <name type="synonym">Trachynia distachya</name>
    <dbReference type="NCBI Taxonomy" id="15368"/>
    <lineage>
        <taxon>Eukaryota</taxon>
        <taxon>Viridiplantae</taxon>
        <taxon>Streptophyta</taxon>
        <taxon>Embryophyta</taxon>
        <taxon>Tracheophyta</taxon>
        <taxon>Spermatophyta</taxon>
        <taxon>Magnoliopsida</taxon>
        <taxon>Liliopsida</taxon>
        <taxon>Poales</taxon>
        <taxon>Poaceae</taxon>
        <taxon>BOP clade</taxon>
        <taxon>Pooideae</taxon>
        <taxon>Stipodae</taxon>
        <taxon>Brachypodieae</taxon>
        <taxon>Brachypodium</taxon>
    </lineage>
</organism>
<dbReference type="Proteomes" id="UP000008810">
    <property type="component" value="Chromosome 4"/>
</dbReference>
<dbReference type="EnsemblPlants" id="KQJ92160">
    <property type="protein sequence ID" value="KQJ92160"/>
    <property type="gene ID" value="BRADI_4g41973v3"/>
</dbReference>
<dbReference type="EMBL" id="CM000883">
    <property type="protein sequence ID" value="KQJ92160.1"/>
    <property type="molecule type" value="Genomic_DNA"/>
</dbReference>
<proteinExistence type="predicted"/>
<dbReference type="FunCoup" id="A0A0Q3J1D3">
    <property type="interactions" value="702"/>
</dbReference>
<dbReference type="AlphaFoldDB" id="A0A0Q3J1D3"/>
<feature type="compositionally biased region" description="Low complexity" evidence="1">
    <location>
        <begin position="160"/>
        <end position="169"/>
    </location>
</feature>
<reference evidence="3" key="3">
    <citation type="submission" date="2018-08" db="UniProtKB">
        <authorList>
            <consortium name="EnsemblPlants"/>
        </authorList>
    </citation>
    <scope>IDENTIFICATION</scope>
    <source>
        <strain evidence="3">cv. Bd21</strain>
    </source>
</reference>
<protein>
    <submittedName>
        <fullName evidence="2 3">Uncharacterized protein</fullName>
    </submittedName>
</protein>
<dbReference type="KEGG" id="bdi:104585181"/>
<dbReference type="Gramene" id="KQJ92160">
    <property type="protein sequence ID" value="KQJ92160"/>
    <property type="gene ID" value="BRADI_4g41973v3"/>
</dbReference>
<dbReference type="RefSeq" id="XP_010239499.1">
    <property type="nucleotide sequence ID" value="XM_010241197.3"/>
</dbReference>
<dbReference type="GeneID" id="104585181"/>
<gene>
    <name evidence="3" type="primary">LOC104585181</name>
    <name evidence="2" type="ORF">BRADI_4g41973v3</name>
</gene>
<feature type="region of interest" description="Disordered" evidence="1">
    <location>
        <begin position="156"/>
        <end position="210"/>
    </location>
</feature>
<name>A0A0Q3J1D3_BRADI</name>
<evidence type="ECO:0000313" key="2">
    <source>
        <dbReference type="EMBL" id="KQJ92160.1"/>
    </source>
</evidence>
<reference evidence="2" key="2">
    <citation type="submission" date="2017-06" db="EMBL/GenBank/DDBJ databases">
        <title>WGS assembly of Brachypodium distachyon.</title>
        <authorList>
            <consortium name="The International Brachypodium Initiative"/>
            <person name="Lucas S."/>
            <person name="Harmon-Smith M."/>
            <person name="Lail K."/>
            <person name="Tice H."/>
            <person name="Grimwood J."/>
            <person name="Bruce D."/>
            <person name="Barry K."/>
            <person name="Shu S."/>
            <person name="Lindquist E."/>
            <person name="Wang M."/>
            <person name="Pitluck S."/>
            <person name="Vogel J.P."/>
            <person name="Garvin D.F."/>
            <person name="Mockler T.C."/>
            <person name="Schmutz J."/>
            <person name="Rokhsar D."/>
            <person name="Bevan M.W."/>
        </authorList>
    </citation>
    <scope>NUCLEOTIDE SEQUENCE</scope>
    <source>
        <strain evidence="2">Bd21</strain>
    </source>
</reference>
<reference evidence="2 3" key="1">
    <citation type="journal article" date="2010" name="Nature">
        <title>Genome sequencing and analysis of the model grass Brachypodium distachyon.</title>
        <authorList>
            <consortium name="International Brachypodium Initiative"/>
        </authorList>
    </citation>
    <scope>NUCLEOTIDE SEQUENCE [LARGE SCALE GENOMIC DNA]</scope>
    <source>
        <strain evidence="2 3">Bd21</strain>
    </source>
</reference>
<accession>A0A0Q3J1D3</accession>
<evidence type="ECO:0000313" key="4">
    <source>
        <dbReference type="Proteomes" id="UP000008810"/>
    </source>
</evidence>